<dbReference type="GO" id="GO:0015385">
    <property type="term" value="F:sodium:proton antiporter activity"/>
    <property type="evidence" value="ECO:0007669"/>
    <property type="project" value="TreeGrafter"/>
</dbReference>
<evidence type="ECO:0000256" key="1">
    <source>
        <dbReference type="ARBA" id="ARBA00004429"/>
    </source>
</evidence>
<dbReference type="PATRIC" id="fig|1129794.4.peg.2267"/>
<sequence length="97" mass="10514">MFFFILGLKIKYEILVGALSNIKDAGLVIAMALGEMLLLALIYISIIWYGNSDAYQCWGIPMATDAAFAISILTLLGVKAPRAIFVILTGLAIVDDM</sequence>
<keyword evidence="6" id="KW-0813">Transport</keyword>
<comment type="subcellular location">
    <subcellularLocation>
        <location evidence="1">Cell inner membrane</location>
        <topology evidence="1">Multi-pass membrane protein</topology>
    </subcellularLocation>
</comment>
<evidence type="ECO:0000256" key="5">
    <source>
        <dbReference type="ARBA" id="ARBA00023136"/>
    </source>
</evidence>
<dbReference type="InterPro" id="IPR023171">
    <property type="entry name" value="Na/H_antiporter_dom_sf"/>
</dbReference>
<keyword evidence="6" id="KW-0739">Sodium transport</keyword>
<keyword evidence="6" id="KW-0406">Ion transport</keyword>
<evidence type="ECO:0000256" key="4">
    <source>
        <dbReference type="ARBA" id="ARBA00022989"/>
    </source>
</evidence>
<reference evidence="8 9" key="1">
    <citation type="journal article" date="2013" name="Genome Announc.">
        <title>Complete Genome Sequence of Glaciecola psychrophila Strain 170T.</title>
        <authorList>
            <person name="Yin J."/>
            <person name="Chen J."/>
            <person name="Liu G."/>
            <person name="Yu Y."/>
            <person name="Song L."/>
            <person name="Wang X."/>
            <person name="Qu X."/>
        </authorList>
    </citation>
    <scope>NUCLEOTIDE SEQUENCE [LARGE SCALE GENOMIC DNA]</scope>
    <source>
        <strain evidence="8 9">170</strain>
    </source>
</reference>
<evidence type="ECO:0000313" key="9">
    <source>
        <dbReference type="Proteomes" id="UP000011864"/>
    </source>
</evidence>
<keyword evidence="9" id="KW-1185">Reference proteome</keyword>
<accession>M4RLE8</accession>
<evidence type="ECO:0000256" key="7">
    <source>
        <dbReference type="SAM" id="Phobius"/>
    </source>
</evidence>
<dbReference type="eggNOG" id="COG3004">
    <property type="taxonomic scope" value="Bacteria"/>
</dbReference>
<dbReference type="InterPro" id="IPR004670">
    <property type="entry name" value="NhaA"/>
</dbReference>
<evidence type="ECO:0000256" key="2">
    <source>
        <dbReference type="ARBA" id="ARBA00022475"/>
    </source>
</evidence>
<dbReference type="AlphaFoldDB" id="M4RLE8"/>
<evidence type="ECO:0000256" key="3">
    <source>
        <dbReference type="ARBA" id="ARBA00022692"/>
    </source>
</evidence>
<proteinExistence type="predicted"/>
<dbReference type="Pfam" id="PF06965">
    <property type="entry name" value="Na_H_antiport_1"/>
    <property type="match status" value="1"/>
</dbReference>
<dbReference type="EMBL" id="CP003837">
    <property type="protein sequence ID" value="AGH44401.1"/>
    <property type="molecule type" value="Genomic_DNA"/>
</dbReference>
<dbReference type="KEGG" id="gps:C427_2292"/>
<protein>
    <submittedName>
        <fullName evidence="8">Na+/H+ antiporter NhaA</fullName>
    </submittedName>
</protein>
<dbReference type="RefSeq" id="WP_015430738.1">
    <property type="nucleotide sequence ID" value="NC_020514.1"/>
</dbReference>
<feature type="transmembrane region" description="Helical" evidence="7">
    <location>
        <begin position="68"/>
        <end position="94"/>
    </location>
</feature>
<name>M4RLE8_9ALTE</name>
<dbReference type="HOGENOM" id="CLU_2344140_0_0_6"/>
<feature type="transmembrane region" description="Helical" evidence="7">
    <location>
        <begin position="27"/>
        <end position="48"/>
    </location>
</feature>
<dbReference type="Proteomes" id="UP000011864">
    <property type="component" value="Chromosome"/>
</dbReference>
<dbReference type="PANTHER" id="PTHR30341:SF0">
    <property type="entry name" value="NA(+)_H(+) ANTIPORTER NHAA"/>
    <property type="match status" value="1"/>
</dbReference>
<keyword evidence="2" id="KW-1003">Cell membrane</keyword>
<keyword evidence="5 7" id="KW-0472">Membrane</keyword>
<dbReference type="GO" id="GO:0005886">
    <property type="term" value="C:plasma membrane"/>
    <property type="evidence" value="ECO:0007669"/>
    <property type="project" value="UniProtKB-SubCell"/>
</dbReference>
<dbReference type="GO" id="GO:0006885">
    <property type="term" value="P:regulation of pH"/>
    <property type="evidence" value="ECO:0007669"/>
    <property type="project" value="InterPro"/>
</dbReference>
<keyword evidence="4 7" id="KW-1133">Transmembrane helix</keyword>
<dbReference type="PANTHER" id="PTHR30341">
    <property type="entry name" value="SODIUM ION/PROTON ANTIPORTER NHAA-RELATED"/>
    <property type="match status" value="1"/>
</dbReference>
<organism evidence="8 9">
    <name type="scientific">Paraglaciecola psychrophila 170</name>
    <dbReference type="NCBI Taxonomy" id="1129794"/>
    <lineage>
        <taxon>Bacteria</taxon>
        <taxon>Pseudomonadati</taxon>
        <taxon>Pseudomonadota</taxon>
        <taxon>Gammaproteobacteria</taxon>
        <taxon>Alteromonadales</taxon>
        <taxon>Alteromonadaceae</taxon>
        <taxon>Paraglaciecola</taxon>
    </lineage>
</organism>
<keyword evidence="6" id="KW-0915">Sodium</keyword>
<keyword evidence="3 7" id="KW-0812">Transmembrane</keyword>
<evidence type="ECO:0000256" key="6">
    <source>
        <dbReference type="ARBA" id="ARBA00023201"/>
    </source>
</evidence>
<evidence type="ECO:0000313" key="8">
    <source>
        <dbReference type="EMBL" id="AGH44401.1"/>
    </source>
</evidence>
<dbReference type="Gene3D" id="1.20.1530.10">
    <property type="entry name" value="Na+/H+ antiporter like domain"/>
    <property type="match status" value="1"/>
</dbReference>
<dbReference type="STRING" id="1129794.C427_2292"/>
<gene>
    <name evidence="8" type="ORF">C427_2292</name>
</gene>